<accession>A0A822ZN82</accession>
<dbReference type="AlphaFoldDB" id="A0A822ZN82"/>
<name>A0A822ZN82_NELNU</name>
<reference evidence="1 2" key="1">
    <citation type="journal article" date="2020" name="Mol. Biol. Evol.">
        <title>Distinct Expression and Methylation Patterns for Genes with Different Fates following a Single Whole-Genome Duplication in Flowering Plants.</title>
        <authorList>
            <person name="Shi T."/>
            <person name="Rahmani R.S."/>
            <person name="Gugger P.F."/>
            <person name="Wang M."/>
            <person name="Li H."/>
            <person name="Zhang Y."/>
            <person name="Li Z."/>
            <person name="Wang Q."/>
            <person name="Van de Peer Y."/>
            <person name="Marchal K."/>
            <person name="Chen J."/>
        </authorList>
    </citation>
    <scope>NUCLEOTIDE SEQUENCE [LARGE SCALE GENOMIC DNA]</scope>
    <source>
        <tissue evidence="1">Leaf</tissue>
    </source>
</reference>
<keyword evidence="2" id="KW-1185">Reference proteome</keyword>
<protein>
    <submittedName>
        <fullName evidence="1">Uncharacterized protein</fullName>
    </submittedName>
</protein>
<evidence type="ECO:0000313" key="2">
    <source>
        <dbReference type="Proteomes" id="UP000607653"/>
    </source>
</evidence>
<organism evidence="1 2">
    <name type="scientific">Nelumbo nucifera</name>
    <name type="common">Sacred lotus</name>
    <dbReference type="NCBI Taxonomy" id="4432"/>
    <lineage>
        <taxon>Eukaryota</taxon>
        <taxon>Viridiplantae</taxon>
        <taxon>Streptophyta</taxon>
        <taxon>Embryophyta</taxon>
        <taxon>Tracheophyta</taxon>
        <taxon>Spermatophyta</taxon>
        <taxon>Magnoliopsida</taxon>
        <taxon>Proteales</taxon>
        <taxon>Nelumbonaceae</taxon>
        <taxon>Nelumbo</taxon>
    </lineage>
</organism>
<comment type="caution">
    <text evidence="1">The sequence shown here is derived from an EMBL/GenBank/DDBJ whole genome shotgun (WGS) entry which is preliminary data.</text>
</comment>
<proteinExistence type="predicted"/>
<dbReference type="Proteomes" id="UP000607653">
    <property type="component" value="Unassembled WGS sequence"/>
</dbReference>
<dbReference type="EMBL" id="DUZY01000007">
    <property type="protein sequence ID" value="DAD45930.1"/>
    <property type="molecule type" value="Genomic_DNA"/>
</dbReference>
<gene>
    <name evidence="1" type="ORF">HUJ06_004160</name>
</gene>
<sequence length="52" mass="6098">MARDFYDIIHRLKPVKHGCSACSNKIIFVGVNAFYKLVTEKKKEMFVQINCY</sequence>
<evidence type="ECO:0000313" key="1">
    <source>
        <dbReference type="EMBL" id="DAD45930.1"/>
    </source>
</evidence>